<organism evidence="2 3">
    <name type="scientific">Zasmidium cellare</name>
    <name type="common">Wine cellar mold</name>
    <name type="synonym">Racodium cellare</name>
    <dbReference type="NCBI Taxonomy" id="395010"/>
    <lineage>
        <taxon>Eukaryota</taxon>
        <taxon>Fungi</taxon>
        <taxon>Dikarya</taxon>
        <taxon>Ascomycota</taxon>
        <taxon>Pezizomycotina</taxon>
        <taxon>Dothideomycetes</taxon>
        <taxon>Dothideomycetidae</taxon>
        <taxon>Mycosphaerellales</taxon>
        <taxon>Mycosphaerellaceae</taxon>
        <taxon>Zasmidium</taxon>
    </lineage>
</organism>
<protein>
    <recommendedName>
        <fullName evidence="1">NAD(P)-binding domain-containing protein</fullName>
    </recommendedName>
</protein>
<name>A0ABR0E1B8_ZASCE</name>
<feature type="domain" description="NAD(P)-binding" evidence="1">
    <location>
        <begin position="6"/>
        <end position="145"/>
    </location>
</feature>
<sequence length="260" mass="28914">MIILTGTTGGLGAPMLATLLSQNLFPPSEIIISTSNPSSPSHASARAAGIEIRYGDMTKPETLVESYRGGEVLYLTSYPSVGRERYAWHRNCIDAAREAGVKHVIYTSLLFGGREGRESTASVMQAHLRTVEYLKQSGLTWKVVRKYVNQSICLTRPELLTVEDVVKKYTAYTNRPGIAFRKVGAEKAIEYHQQRGSLPPGQESFLRDWTTWGEALESGEMDFLDSTMEDLLGRKLKTIDDLASVLFEPETNALDTKDFN</sequence>
<dbReference type="EMBL" id="JAXOVC010000012">
    <property type="protein sequence ID" value="KAK4495210.1"/>
    <property type="molecule type" value="Genomic_DNA"/>
</dbReference>
<proteinExistence type="predicted"/>
<evidence type="ECO:0000259" key="1">
    <source>
        <dbReference type="Pfam" id="PF13460"/>
    </source>
</evidence>
<dbReference type="PANTHER" id="PTHR47129">
    <property type="entry name" value="QUINONE OXIDOREDUCTASE 2"/>
    <property type="match status" value="1"/>
</dbReference>
<reference evidence="2 3" key="1">
    <citation type="journal article" date="2023" name="G3 (Bethesda)">
        <title>A chromosome-level genome assembly of Zasmidium syzygii isolated from banana leaves.</title>
        <authorList>
            <person name="van Westerhoven A.C."/>
            <person name="Mehrabi R."/>
            <person name="Talebi R."/>
            <person name="Steentjes M.B.F."/>
            <person name="Corcolon B."/>
            <person name="Chong P.A."/>
            <person name="Kema G.H.J."/>
            <person name="Seidl M.F."/>
        </authorList>
    </citation>
    <scope>NUCLEOTIDE SEQUENCE [LARGE SCALE GENOMIC DNA]</scope>
    <source>
        <strain evidence="2 3">P124</strain>
    </source>
</reference>
<evidence type="ECO:0000313" key="3">
    <source>
        <dbReference type="Proteomes" id="UP001305779"/>
    </source>
</evidence>
<dbReference type="Pfam" id="PF13460">
    <property type="entry name" value="NAD_binding_10"/>
    <property type="match status" value="1"/>
</dbReference>
<dbReference type="InterPro" id="IPR036291">
    <property type="entry name" value="NAD(P)-bd_dom_sf"/>
</dbReference>
<accession>A0ABR0E1B8</accession>
<comment type="caution">
    <text evidence="2">The sequence shown here is derived from an EMBL/GenBank/DDBJ whole genome shotgun (WGS) entry which is preliminary data.</text>
</comment>
<dbReference type="SUPFAM" id="SSF51735">
    <property type="entry name" value="NAD(P)-binding Rossmann-fold domains"/>
    <property type="match status" value="1"/>
</dbReference>
<dbReference type="InterPro" id="IPR052718">
    <property type="entry name" value="NmrA-type_oxidoreductase"/>
</dbReference>
<evidence type="ECO:0000313" key="2">
    <source>
        <dbReference type="EMBL" id="KAK4495210.1"/>
    </source>
</evidence>
<keyword evidence="3" id="KW-1185">Reference proteome</keyword>
<dbReference type="Gene3D" id="3.40.50.720">
    <property type="entry name" value="NAD(P)-binding Rossmann-like Domain"/>
    <property type="match status" value="1"/>
</dbReference>
<dbReference type="Proteomes" id="UP001305779">
    <property type="component" value="Unassembled WGS sequence"/>
</dbReference>
<gene>
    <name evidence="2" type="ORF">PRZ48_013539</name>
</gene>
<dbReference type="InterPro" id="IPR016040">
    <property type="entry name" value="NAD(P)-bd_dom"/>
</dbReference>
<dbReference type="PANTHER" id="PTHR47129:SF1">
    <property type="entry name" value="NMRA-LIKE DOMAIN-CONTAINING PROTEIN"/>
    <property type="match status" value="1"/>
</dbReference>